<keyword evidence="2" id="KW-1185">Reference proteome</keyword>
<dbReference type="OMA" id="NTIYAWI"/>
<name>D8QZQ2_SELML</name>
<accession>D8QZQ2</accession>
<evidence type="ECO:0000313" key="1">
    <source>
        <dbReference type="EMBL" id="EFJ34445.1"/>
    </source>
</evidence>
<dbReference type="PANTHER" id="PTHR36348">
    <property type="entry name" value="EXPRESSED PROTEIN"/>
    <property type="match status" value="1"/>
</dbReference>
<dbReference type="Proteomes" id="UP000001514">
    <property type="component" value="Unassembled WGS sequence"/>
</dbReference>
<dbReference type="OrthoDB" id="2020333at2759"/>
<dbReference type="EMBL" id="GL377569">
    <property type="protein sequence ID" value="EFJ34445.1"/>
    <property type="molecule type" value="Genomic_DNA"/>
</dbReference>
<sequence length="330" mass="36640">MATMAAAAASAFCSIRSSNGNGHWASGYVPTRPWALRIHSIAEPNLRMCSETRSNFCICAAAADSSQASQSSKEIDRLIDKLRSTDSQLLPQIVAENVLAFDSKFWLRLATRTDLCKSEDDKVDLEELASNIMQLVERIVQKTEEKIETSTDVLMAILEPVAGSKNEEIVWPPRDPDALQRVRKELMHRESSGYLDDGFLAEVNAQLRQAKKDADKPGLLALLQKVLQLYAATFLAKTSYAKRDGVVDEAEELLENIISADSEAWDSMIRSGVDLGGGPVKSVDLRKMAKKRIERILLRTEGGSYKQRILVEYLKEIERSVDMVVAAFSS</sequence>
<organism evidence="2">
    <name type="scientific">Selaginella moellendorffii</name>
    <name type="common">Spikemoss</name>
    <dbReference type="NCBI Taxonomy" id="88036"/>
    <lineage>
        <taxon>Eukaryota</taxon>
        <taxon>Viridiplantae</taxon>
        <taxon>Streptophyta</taxon>
        <taxon>Embryophyta</taxon>
        <taxon>Tracheophyta</taxon>
        <taxon>Lycopodiopsida</taxon>
        <taxon>Selaginellales</taxon>
        <taxon>Selaginellaceae</taxon>
        <taxon>Selaginella</taxon>
    </lineage>
</organism>
<dbReference type="AlphaFoldDB" id="D8QZQ2"/>
<dbReference type="KEGG" id="smo:SELMODRAFT_166736"/>
<dbReference type="Gramene" id="EFJ34445">
    <property type="protein sequence ID" value="EFJ34445"/>
    <property type="gene ID" value="SELMODRAFT_166736"/>
</dbReference>
<dbReference type="eggNOG" id="ENOG502QQ5J">
    <property type="taxonomic scope" value="Eukaryota"/>
</dbReference>
<dbReference type="HOGENOM" id="CLU_059095_1_0_1"/>
<dbReference type="InParanoid" id="D8QZQ2"/>
<dbReference type="FunCoup" id="D8QZQ2">
    <property type="interactions" value="1505"/>
</dbReference>
<gene>
    <name evidence="1" type="ORF">SELMODRAFT_166736</name>
</gene>
<reference evidence="1 2" key="1">
    <citation type="journal article" date="2011" name="Science">
        <title>The Selaginella genome identifies genetic changes associated with the evolution of vascular plants.</title>
        <authorList>
            <person name="Banks J.A."/>
            <person name="Nishiyama T."/>
            <person name="Hasebe M."/>
            <person name="Bowman J.L."/>
            <person name="Gribskov M."/>
            <person name="dePamphilis C."/>
            <person name="Albert V.A."/>
            <person name="Aono N."/>
            <person name="Aoyama T."/>
            <person name="Ambrose B.A."/>
            <person name="Ashton N.W."/>
            <person name="Axtell M.J."/>
            <person name="Barker E."/>
            <person name="Barker M.S."/>
            <person name="Bennetzen J.L."/>
            <person name="Bonawitz N.D."/>
            <person name="Chapple C."/>
            <person name="Cheng C."/>
            <person name="Correa L.G."/>
            <person name="Dacre M."/>
            <person name="DeBarry J."/>
            <person name="Dreyer I."/>
            <person name="Elias M."/>
            <person name="Engstrom E.M."/>
            <person name="Estelle M."/>
            <person name="Feng L."/>
            <person name="Finet C."/>
            <person name="Floyd S.K."/>
            <person name="Frommer W.B."/>
            <person name="Fujita T."/>
            <person name="Gramzow L."/>
            <person name="Gutensohn M."/>
            <person name="Harholt J."/>
            <person name="Hattori M."/>
            <person name="Heyl A."/>
            <person name="Hirai T."/>
            <person name="Hiwatashi Y."/>
            <person name="Ishikawa M."/>
            <person name="Iwata M."/>
            <person name="Karol K.G."/>
            <person name="Koehler B."/>
            <person name="Kolukisaoglu U."/>
            <person name="Kubo M."/>
            <person name="Kurata T."/>
            <person name="Lalonde S."/>
            <person name="Li K."/>
            <person name="Li Y."/>
            <person name="Litt A."/>
            <person name="Lyons E."/>
            <person name="Manning G."/>
            <person name="Maruyama T."/>
            <person name="Michael T.P."/>
            <person name="Mikami K."/>
            <person name="Miyazaki S."/>
            <person name="Morinaga S."/>
            <person name="Murata T."/>
            <person name="Mueller-Roeber B."/>
            <person name="Nelson D.R."/>
            <person name="Obara M."/>
            <person name="Oguri Y."/>
            <person name="Olmstead R.G."/>
            <person name="Onodera N."/>
            <person name="Petersen B.L."/>
            <person name="Pils B."/>
            <person name="Prigge M."/>
            <person name="Rensing S.A."/>
            <person name="Riano-Pachon D.M."/>
            <person name="Roberts A.W."/>
            <person name="Sato Y."/>
            <person name="Scheller H.V."/>
            <person name="Schulz B."/>
            <person name="Schulz C."/>
            <person name="Shakirov E.V."/>
            <person name="Shibagaki N."/>
            <person name="Shinohara N."/>
            <person name="Shippen D.E."/>
            <person name="Soerensen I."/>
            <person name="Sotooka R."/>
            <person name="Sugimoto N."/>
            <person name="Sugita M."/>
            <person name="Sumikawa N."/>
            <person name="Tanurdzic M."/>
            <person name="Theissen G."/>
            <person name="Ulvskov P."/>
            <person name="Wakazuki S."/>
            <person name="Weng J.K."/>
            <person name="Willats W.W."/>
            <person name="Wipf D."/>
            <person name="Wolf P.G."/>
            <person name="Yang L."/>
            <person name="Zimmer A.D."/>
            <person name="Zhu Q."/>
            <person name="Mitros T."/>
            <person name="Hellsten U."/>
            <person name="Loque D."/>
            <person name="Otillar R."/>
            <person name="Salamov A."/>
            <person name="Schmutz J."/>
            <person name="Shapiro H."/>
            <person name="Lindquist E."/>
            <person name="Lucas S."/>
            <person name="Rokhsar D."/>
            <person name="Grigoriev I.V."/>
        </authorList>
    </citation>
    <scope>NUCLEOTIDE SEQUENCE [LARGE SCALE GENOMIC DNA]</scope>
</reference>
<dbReference type="PANTHER" id="PTHR36348:SF1">
    <property type="entry name" value="EXPRESSED PROTEIN"/>
    <property type="match status" value="1"/>
</dbReference>
<protein>
    <submittedName>
        <fullName evidence="1">Uncharacterized protein</fullName>
    </submittedName>
</protein>
<evidence type="ECO:0000313" key="2">
    <source>
        <dbReference type="Proteomes" id="UP000001514"/>
    </source>
</evidence>
<proteinExistence type="predicted"/>